<keyword evidence="4" id="KW-0067">ATP-binding</keyword>
<evidence type="ECO:0008006" key="8">
    <source>
        <dbReference type="Google" id="ProtNLM"/>
    </source>
</evidence>
<dbReference type="SMART" id="SM00490">
    <property type="entry name" value="HELICc"/>
    <property type="match status" value="1"/>
</dbReference>
<dbReference type="InterPro" id="IPR027417">
    <property type="entry name" value="P-loop_NTPase"/>
</dbReference>
<organism evidence="7">
    <name type="scientific">marine metagenome</name>
    <dbReference type="NCBI Taxonomy" id="408172"/>
    <lineage>
        <taxon>unclassified sequences</taxon>
        <taxon>metagenomes</taxon>
        <taxon>ecological metagenomes</taxon>
    </lineage>
</organism>
<dbReference type="Gene3D" id="3.40.50.300">
    <property type="entry name" value="P-loop containing nucleotide triphosphate hydrolases"/>
    <property type="match status" value="2"/>
</dbReference>
<reference evidence="7" key="1">
    <citation type="submission" date="2018-05" db="EMBL/GenBank/DDBJ databases">
        <authorList>
            <person name="Lanie J.A."/>
            <person name="Ng W.-L."/>
            <person name="Kazmierczak K.M."/>
            <person name="Andrzejewski T.M."/>
            <person name="Davidsen T.M."/>
            <person name="Wayne K.J."/>
            <person name="Tettelin H."/>
            <person name="Glass J.I."/>
            <person name="Rusch D."/>
            <person name="Podicherti R."/>
            <person name="Tsui H.-C.T."/>
            <person name="Winkler M.E."/>
        </authorList>
    </citation>
    <scope>NUCLEOTIDE SEQUENCE</scope>
</reference>
<evidence type="ECO:0000313" key="7">
    <source>
        <dbReference type="EMBL" id="SVE21122.1"/>
    </source>
</evidence>
<accession>A0A383BMH5</accession>
<dbReference type="InterPro" id="IPR011545">
    <property type="entry name" value="DEAD/DEAH_box_helicase_dom"/>
</dbReference>
<keyword evidence="3" id="KW-0347">Helicase</keyword>
<dbReference type="GO" id="GO:0005829">
    <property type="term" value="C:cytosol"/>
    <property type="evidence" value="ECO:0007669"/>
    <property type="project" value="TreeGrafter"/>
</dbReference>
<evidence type="ECO:0000256" key="4">
    <source>
        <dbReference type="ARBA" id="ARBA00022840"/>
    </source>
</evidence>
<sequence>IQTYGRFLRLTHTVIFGGVNQHRQVKALNRGVDILVATPGRLLDLMQQGYIHLNEVETFILDEVDRMLDMGFIPDIKRILAKIPEQRQTLFFSATMAPKMEALANSMVRNPVRVAIAPEKPTVEVIAQKLLYVHKKKKNDLLAYLLKDPGIKKALVFTQMKHVANRVVKKLDAVGIRGTAIHGNKSQAARTKALDGFKDGYYRVLVATDVAARGLDIDDITHVINYDLPIESETYVHRIGRTARA</sequence>
<dbReference type="AlphaFoldDB" id="A0A383BMH5"/>
<dbReference type="PROSITE" id="PS51194">
    <property type="entry name" value="HELICASE_CTER"/>
    <property type="match status" value="1"/>
</dbReference>
<evidence type="ECO:0000256" key="1">
    <source>
        <dbReference type="ARBA" id="ARBA00022741"/>
    </source>
</evidence>
<evidence type="ECO:0000256" key="2">
    <source>
        <dbReference type="ARBA" id="ARBA00022801"/>
    </source>
</evidence>
<feature type="domain" description="Helicase C-terminal" evidence="6">
    <location>
        <begin position="137"/>
        <end position="245"/>
    </location>
</feature>
<dbReference type="Pfam" id="PF00270">
    <property type="entry name" value="DEAD"/>
    <property type="match status" value="1"/>
</dbReference>
<dbReference type="CDD" id="cd00268">
    <property type="entry name" value="DEADc"/>
    <property type="match status" value="1"/>
</dbReference>
<dbReference type="GO" id="GO:0003676">
    <property type="term" value="F:nucleic acid binding"/>
    <property type="evidence" value="ECO:0007669"/>
    <property type="project" value="InterPro"/>
</dbReference>
<keyword evidence="1" id="KW-0547">Nucleotide-binding</keyword>
<gene>
    <name evidence="7" type="ORF">METZ01_LOCUS473976</name>
</gene>
<proteinExistence type="predicted"/>
<evidence type="ECO:0000259" key="6">
    <source>
        <dbReference type="PROSITE" id="PS51194"/>
    </source>
</evidence>
<dbReference type="SUPFAM" id="SSF52540">
    <property type="entry name" value="P-loop containing nucleoside triphosphate hydrolases"/>
    <property type="match status" value="1"/>
</dbReference>
<dbReference type="PANTHER" id="PTHR47959:SF13">
    <property type="entry name" value="ATP-DEPENDENT RNA HELICASE RHLE"/>
    <property type="match status" value="1"/>
</dbReference>
<dbReference type="EMBL" id="UINC01201672">
    <property type="protein sequence ID" value="SVE21122.1"/>
    <property type="molecule type" value="Genomic_DNA"/>
</dbReference>
<dbReference type="InterPro" id="IPR014001">
    <property type="entry name" value="Helicase_ATP-bd"/>
</dbReference>
<dbReference type="PANTHER" id="PTHR47959">
    <property type="entry name" value="ATP-DEPENDENT RNA HELICASE RHLE-RELATED"/>
    <property type="match status" value="1"/>
</dbReference>
<dbReference type="GO" id="GO:0016787">
    <property type="term" value="F:hydrolase activity"/>
    <property type="evidence" value="ECO:0007669"/>
    <property type="project" value="UniProtKB-KW"/>
</dbReference>
<dbReference type="InterPro" id="IPR050079">
    <property type="entry name" value="DEAD_box_RNA_helicase"/>
</dbReference>
<dbReference type="GO" id="GO:0005524">
    <property type="term" value="F:ATP binding"/>
    <property type="evidence" value="ECO:0007669"/>
    <property type="project" value="UniProtKB-KW"/>
</dbReference>
<feature type="non-terminal residue" evidence="7">
    <location>
        <position position="245"/>
    </location>
</feature>
<evidence type="ECO:0000256" key="3">
    <source>
        <dbReference type="ARBA" id="ARBA00022806"/>
    </source>
</evidence>
<name>A0A383BMH5_9ZZZZ</name>
<dbReference type="Pfam" id="PF00271">
    <property type="entry name" value="Helicase_C"/>
    <property type="match status" value="1"/>
</dbReference>
<dbReference type="InterPro" id="IPR044742">
    <property type="entry name" value="DEAD/DEAH_RhlB"/>
</dbReference>
<keyword evidence="2" id="KW-0378">Hydrolase</keyword>
<dbReference type="CDD" id="cd18787">
    <property type="entry name" value="SF2_C_DEAD"/>
    <property type="match status" value="1"/>
</dbReference>
<feature type="non-terminal residue" evidence="7">
    <location>
        <position position="1"/>
    </location>
</feature>
<dbReference type="PROSITE" id="PS51192">
    <property type="entry name" value="HELICASE_ATP_BIND_1"/>
    <property type="match status" value="1"/>
</dbReference>
<dbReference type="GO" id="GO:0003724">
    <property type="term" value="F:RNA helicase activity"/>
    <property type="evidence" value="ECO:0007669"/>
    <property type="project" value="TreeGrafter"/>
</dbReference>
<dbReference type="InterPro" id="IPR001650">
    <property type="entry name" value="Helicase_C-like"/>
</dbReference>
<protein>
    <recommendedName>
        <fullName evidence="8">Helicase ATP-binding domain-containing protein</fullName>
    </recommendedName>
</protein>
<feature type="domain" description="Helicase ATP-binding" evidence="5">
    <location>
        <begin position="1"/>
        <end position="114"/>
    </location>
</feature>
<evidence type="ECO:0000259" key="5">
    <source>
        <dbReference type="PROSITE" id="PS51192"/>
    </source>
</evidence>